<feature type="transmembrane region" description="Helical" evidence="1">
    <location>
        <begin position="49"/>
        <end position="73"/>
    </location>
</feature>
<accession>A0A8E2JMI9</accession>
<dbReference type="Proteomes" id="UP000250140">
    <property type="component" value="Unassembled WGS sequence"/>
</dbReference>
<evidence type="ECO:0000313" key="2">
    <source>
        <dbReference type="EMBL" id="OCL02885.1"/>
    </source>
</evidence>
<evidence type="ECO:0000256" key="1">
    <source>
        <dbReference type="SAM" id="Phobius"/>
    </source>
</evidence>
<keyword evidence="3" id="KW-1185">Reference proteome</keyword>
<protein>
    <submittedName>
        <fullName evidence="2">Uncharacterized protein</fullName>
    </submittedName>
</protein>
<proteinExistence type="predicted"/>
<dbReference type="EMBL" id="KV750858">
    <property type="protein sequence ID" value="OCL02885.1"/>
    <property type="molecule type" value="Genomic_DNA"/>
</dbReference>
<name>A0A8E2JMI9_9PEZI</name>
<organism evidence="2 3">
    <name type="scientific">Glonium stellatum</name>
    <dbReference type="NCBI Taxonomy" id="574774"/>
    <lineage>
        <taxon>Eukaryota</taxon>
        <taxon>Fungi</taxon>
        <taxon>Dikarya</taxon>
        <taxon>Ascomycota</taxon>
        <taxon>Pezizomycotina</taxon>
        <taxon>Dothideomycetes</taxon>
        <taxon>Pleosporomycetidae</taxon>
        <taxon>Gloniales</taxon>
        <taxon>Gloniaceae</taxon>
        <taxon>Glonium</taxon>
    </lineage>
</organism>
<keyword evidence="1" id="KW-1133">Transmembrane helix</keyword>
<evidence type="ECO:0000313" key="3">
    <source>
        <dbReference type="Proteomes" id="UP000250140"/>
    </source>
</evidence>
<reference evidence="2 3" key="1">
    <citation type="journal article" date="2016" name="Nat. Commun.">
        <title>Ectomycorrhizal ecology is imprinted in the genome of the dominant symbiotic fungus Cenococcum geophilum.</title>
        <authorList>
            <consortium name="DOE Joint Genome Institute"/>
            <person name="Peter M."/>
            <person name="Kohler A."/>
            <person name="Ohm R.A."/>
            <person name="Kuo A."/>
            <person name="Krutzmann J."/>
            <person name="Morin E."/>
            <person name="Arend M."/>
            <person name="Barry K.W."/>
            <person name="Binder M."/>
            <person name="Choi C."/>
            <person name="Clum A."/>
            <person name="Copeland A."/>
            <person name="Grisel N."/>
            <person name="Haridas S."/>
            <person name="Kipfer T."/>
            <person name="LaButti K."/>
            <person name="Lindquist E."/>
            <person name="Lipzen A."/>
            <person name="Maire R."/>
            <person name="Meier B."/>
            <person name="Mihaltcheva S."/>
            <person name="Molinier V."/>
            <person name="Murat C."/>
            <person name="Poggeler S."/>
            <person name="Quandt C.A."/>
            <person name="Sperisen C."/>
            <person name="Tritt A."/>
            <person name="Tisserant E."/>
            <person name="Crous P.W."/>
            <person name="Henrissat B."/>
            <person name="Nehls U."/>
            <person name="Egli S."/>
            <person name="Spatafora J.W."/>
            <person name="Grigoriev I.V."/>
            <person name="Martin F.M."/>
        </authorList>
    </citation>
    <scope>NUCLEOTIDE SEQUENCE [LARGE SCALE GENOMIC DNA]</scope>
    <source>
        <strain evidence="2 3">CBS 207.34</strain>
    </source>
</reference>
<sequence length="252" mass="28219">MNYNERVNIRESELLMGASPQTADEDEGKELRKIQNTQVRKNRAIQRELFNLGLVMLCIMLQVFTLLSLLFLICKWDQLVEDNLLREVTLCQVEQSSSSTSTHLWRVVYTGELPYCQESKKLFEKVHGMADKASESFKSVELDDGLEAWKGLLEHETIFESPKQGEKDEQQDHQVDNLVVHGTSVRAVYGALDACVLGTFIPEAVVPGVGAFEGELANTGRRPDGDTVKPSVMEFEALIGTDLGAESLQIRT</sequence>
<gene>
    <name evidence="2" type="ORF">AOQ84DRAFT_382204</name>
</gene>
<keyword evidence="1" id="KW-0472">Membrane</keyword>
<keyword evidence="1" id="KW-0812">Transmembrane</keyword>
<dbReference type="AlphaFoldDB" id="A0A8E2JMI9"/>